<reference evidence="2" key="3">
    <citation type="submission" date="2020-06" db="EMBL/GenBank/DDBJ databases">
        <title>Helianthus annuus Genome sequencing and assembly Release 2.</title>
        <authorList>
            <person name="Gouzy J."/>
            <person name="Langlade N."/>
            <person name="Munos S."/>
        </authorList>
    </citation>
    <scope>NUCLEOTIDE SEQUENCE</scope>
    <source>
        <tissue evidence="2">Leaves</tissue>
    </source>
</reference>
<reference evidence="2 4" key="1">
    <citation type="journal article" date="2017" name="Nature">
        <title>The sunflower genome provides insights into oil metabolism, flowering and Asterid evolution.</title>
        <authorList>
            <person name="Badouin H."/>
            <person name="Gouzy J."/>
            <person name="Grassa C.J."/>
            <person name="Murat F."/>
            <person name="Staton S.E."/>
            <person name="Cottret L."/>
            <person name="Lelandais-Briere C."/>
            <person name="Owens G.L."/>
            <person name="Carrere S."/>
            <person name="Mayjonade B."/>
            <person name="Legrand L."/>
            <person name="Gill N."/>
            <person name="Kane N.C."/>
            <person name="Bowers J.E."/>
            <person name="Hubner S."/>
            <person name="Bellec A."/>
            <person name="Berard A."/>
            <person name="Berges H."/>
            <person name="Blanchet N."/>
            <person name="Boniface M.C."/>
            <person name="Brunel D."/>
            <person name="Catrice O."/>
            <person name="Chaidir N."/>
            <person name="Claudel C."/>
            <person name="Donnadieu C."/>
            <person name="Faraut T."/>
            <person name="Fievet G."/>
            <person name="Helmstetter N."/>
            <person name="King M."/>
            <person name="Knapp S.J."/>
            <person name="Lai Z."/>
            <person name="Le Paslier M.C."/>
            <person name="Lippi Y."/>
            <person name="Lorenzon L."/>
            <person name="Mandel J.R."/>
            <person name="Marage G."/>
            <person name="Marchand G."/>
            <person name="Marquand E."/>
            <person name="Bret-Mestries E."/>
            <person name="Morien E."/>
            <person name="Nambeesan S."/>
            <person name="Nguyen T."/>
            <person name="Pegot-Espagnet P."/>
            <person name="Pouilly N."/>
            <person name="Raftis F."/>
            <person name="Sallet E."/>
            <person name="Schiex T."/>
            <person name="Thomas J."/>
            <person name="Vandecasteele C."/>
            <person name="Vares D."/>
            <person name="Vear F."/>
            <person name="Vautrin S."/>
            <person name="Crespi M."/>
            <person name="Mangin B."/>
            <person name="Burke J.M."/>
            <person name="Salse J."/>
            <person name="Munos S."/>
            <person name="Vincourt P."/>
            <person name="Rieseberg L.H."/>
            <person name="Langlade N.B."/>
        </authorList>
    </citation>
    <scope>NUCLEOTIDE SEQUENCE [LARGE SCALE GENOMIC DNA]</scope>
    <source>
        <strain evidence="4">cv. SF193</strain>
        <tissue evidence="2">Leaves</tissue>
    </source>
</reference>
<dbReference type="AlphaFoldDB" id="A0A251UDF2"/>
<feature type="transmembrane region" description="Helical" evidence="1">
    <location>
        <begin position="146"/>
        <end position="164"/>
    </location>
</feature>
<dbReference type="InParanoid" id="A0A251UDF2"/>
<dbReference type="Proteomes" id="UP000215914">
    <property type="component" value="Chromosome 7"/>
</dbReference>
<keyword evidence="1" id="KW-0472">Membrane</keyword>
<evidence type="ECO:0000313" key="3">
    <source>
        <dbReference type="EMBL" id="OTG21368.1"/>
    </source>
</evidence>
<sequence>MEGLIPSLVAKHRPTCCPSFHSYKIMKPASPSNFTIAEYSELILVYASPIIVPNHEPGCSGLDTISLYLHYGDNYLTGDLRTSTESPPPFVSRGFSSENMKPLKTFSSENNSLRVGCQSPCNFAGWSEKTIGILRPSSLGNTSGPLPTSYLITTCLVALTLRIISRLHQSRSRFSITIRKTVSILVFPPFYFYHFWGVTCLPINLHMNTLLNT</sequence>
<protein>
    <submittedName>
        <fullName evidence="3">Uncharacterized protein</fullName>
    </submittedName>
</protein>
<reference evidence="3" key="2">
    <citation type="submission" date="2017-02" db="EMBL/GenBank/DDBJ databases">
        <title>Sunflower complete genome.</title>
        <authorList>
            <person name="Langlade N."/>
            <person name="Munos S."/>
        </authorList>
    </citation>
    <scope>NUCLEOTIDE SEQUENCE [LARGE SCALE GENOMIC DNA]</scope>
    <source>
        <tissue evidence="3">Leaves</tissue>
    </source>
</reference>
<evidence type="ECO:0000313" key="4">
    <source>
        <dbReference type="Proteomes" id="UP000215914"/>
    </source>
</evidence>
<accession>A0A251UDF2</accession>
<dbReference type="EMBL" id="CM007896">
    <property type="protein sequence ID" value="OTG21368.1"/>
    <property type="molecule type" value="Genomic_DNA"/>
</dbReference>
<keyword evidence="4" id="KW-1185">Reference proteome</keyword>
<evidence type="ECO:0000256" key="1">
    <source>
        <dbReference type="SAM" id="Phobius"/>
    </source>
</evidence>
<keyword evidence="1" id="KW-0812">Transmembrane</keyword>
<gene>
    <name evidence="3" type="ORF">HannXRQ_Chr07g0203391</name>
    <name evidence="2" type="ORF">HanXRQr2_Chr06g0255321</name>
</gene>
<dbReference type="Gramene" id="mRNA:HanXRQr2_Chr06g0255321">
    <property type="protein sequence ID" value="mRNA:HanXRQr2_Chr06g0255321"/>
    <property type="gene ID" value="HanXRQr2_Chr06g0255321"/>
</dbReference>
<organism evidence="3 4">
    <name type="scientific">Helianthus annuus</name>
    <name type="common">Common sunflower</name>
    <dbReference type="NCBI Taxonomy" id="4232"/>
    <lineage>
        <taxon>Eukaryota</taxon>
        <taxon>Viridiplantae</taxon>
        <taxon>Streptophyta</taxon>
        <taxon>Embryophyta</taxon>
        <taxon>Tracheophyta</taxon>
        <taxon>Spermatophyta</taxon>
        <taxon>Magnoliopsida</taxon>
        <taxon>eudicotyledons</taxon>
        <taxon>Gunneridae</taxon>
        <taxon>Pentapetalae</taxon>
        <taxon>asterids</taxon>
        <taxon>campanulids</taxon>
        <taxon>Asterales</taxon>
        <taxon>Asteraceae</taxon>
        <taxon>Asteroideae</taxon>
        <taxon>Heliantheae alliance</taxon>
        <taxon>Heliantheae</taxon>
        <taxon>Helianthus</taxon>
    </lineage>
</organism>
<evidence type="ECO:0000313" key="2">
    <source>
        <dbReference type="EMBL" id="KAF5802067.1"/>
    </source>
</evidence>
<feature type="transmembrane region" description="Helical" evidence="1">
    <location>
        <begin position="184"/>
        <end position="205"/>
    </location>
</feature>
<keyword evidence="1" id="KW-1133">Transmembrane helix</keyword>
<proteinExistence type="predicted"/>
<dbReference type="EMBL" id="MNCJ02000321">
    <property type="protein sequence ID" value="KAF5802067.1"/>
    <property type="molecule type" value="Genomic_DNA"/>
</dbReference>
<name>A0A251UDF2_HELAN</name>